<keyword evidence="1" id="KW-0812">Transmembrane</keyword>
<proteinExistence type="predicted"/>
<evidence type="ECO:0000313" key="2">
    <source>
        <dbReference type="EMBL" id="VYT44333.1"/>
    </source>
</evidence>
<protein>
    <submittedName>
        <fullName evidence="2">Uncharacterized protein</fullName>
    </submittedName>
</protein>
<dbReference type="EMBL" id="CACRSU010000048">
    <property type="protein sequence ID" value="VYT44333.1"/>
    <property type="molecule type" value="Genomic_DNA"/>
</dbReference>
<sequence>MEHNISITELISLELYLGSISFIIGTLFFIMILQKLRLKKNKNIVICYFANYIFYNNNIYYSYYLESTL</sequence>
<name>A0A6N2WQ37_9BACE</name>
<accession>A0A6N2WQ37</accession>
<feature type="transmembrane region" description="Helical" evidence="1">
    <location>
        <begin position="45"/>
        <end position="63"/>
    </location>
</feature>
<dbReference type="AlphaFoldDB" id="A0A6N2WQ37"/>
<gene>
    <name evidence="2" type="ORF">BILFYP9_03693</name>
</gene>
<reference evidence="2" key="1">
    <citation type="submission" date="2019-11" db="EMBL/GenBank/DDBJ databases">
        <authorList>
            <person name="Feng L."/>
        </authorList>
    </citation>
    <scope>NUCLEOTIDE SEQUENCE</scope>
    <source>
        <strain evidence="2">BintestinalisLFYP9</strain>
    </source>
</reference>
<keyword evidence="1" id="KW-1133">Transmembrane helix</keyword>
<feature type="transmembrane region" description="Helical" evidence="1">
    <location>
        <begin position="15"/>
        <end position="33"/>
    </location>
</feature>
<keyword evidence="1" id="KW-0472">Membrane</keyword>
<organism evidence="2">
    <name type="scientific">Bacteroides intestinalis</name>
    <dbReference type="NCBI Taxonomy" id="329854"/>
    <lineage>
        <taxon>Bacteria</taxon>
        <taxon>Pseudomonadati</taxon>
        <taxon>Bacteroidota</taxon>
        <taxon>Bacteroidia</taxon>
        <taxon>Bacteroidales</taxon>
        <taxon>Bacteroidaceae</taxon>
        <taxon>Bacteroides</taxon>
    </lineage>
</organism>
<evidence type="ECO:0000256" key="1">
    <source>
        <dbReference type="SAM" id="Phobius"/>
    </source>
</evidence>